<proteinExistence type="predicted"/>
<accession>A0AA87XUR4</accession>
<evidence type="ECO:0000313" key="1">
    <source>
        <dbReference type="EMBL" id="GGY49695.1"/>
    </source>
</evidence>
<comment type="caution">
    <text evidence="1">The sequence shown here is derived from an EMBL/GenBank/DDBJ whole genome shotgun (WGS) entry which is preliminary data.</text>
</comment>
<organism evidence="1 2">
    <name type="scientific">Pseudoduganella albidiflava</name>
    <dbReference type="NCBI Taxonomy" id="321983"/>
    <lineage>
        <taxon>Bacteria</taxon>
        <taxon>Pseudomonadati</taxon>
        <taxon>Pseudomonadota</taxon>
        <taxon>Betaproteobacteria</taxon>
        <taxon>Burkholderiales</taxon>
        <taxon>Oxalobacteraceae</taxon>
        <taxon>Telluria group</taxon>
        <taxon>Pseudoduganella</taxon>
    </lineage>
</organism>
<protein>
    <submittedName>
        <fullName evidence="1">Uncharacterized protein</fullName>
    </submittedName>
</protein>
<reference evidence="1" key="2">
    <citation type="submission" date="2022-12" db="EMBL/GenBank/DDBJ databases">
        <authorList>
            <person name="Sun Q."/>
            <person name="Kim S."/>
        </authorList>
    </citation>
    <scope>NUCLEOTIDE SEQUENCE</scope>
    <source>
        <strain evidence="1">KCTC 12343</strain>
    </source>
</reference>
<gene>
    <name evidence="1" type="ORF">GCM10007387_34810</name>
</gene>
<dbReference type="AlphaFoldDB" id="A0AA87XUR4"/>
<reference evidence="1" key="1">
    <citation type="journal article" date="2014" name="Int. J. Syst. Evol. Microbiol.">
        <title>Complete genome sequence of Corynebacterium casei LMG S-19264T (=DSM 44701T), isolated from a smear-ripened cheese.</title>
        <authorList>
            <consortium name="US DOE Joint Genome Institute (JGI-PGF)"/>
            <person name="Walter F."/>
            <person name="Albersmeier A."/>
            <person name="Kalinowski J."/>
            <person name="Ruckert C."/>
        </authorList>
    </citation>
    <scope>NUCLEOTIDE SEQUENCE</scope>
    <source>
        <strain evidence="1">KCTC 12343</strain>
    </source>
</reference>
<evidence type="ECO:0000313" key="2">
    <source>
        <dbReference type="Proteomes" id="UP000628442"/>
    </source>
</evidence>
<name>A0AA87XUR4_9BURK</name>
<dbReference type="EMBL" id="BMWV01000008">
    <property type="protein sequence ID" value="GGY49695.1"/>
    <property type="molecule type" value="Genomic_DNA"/>
</dbReference>
<dbReference type="Proteomes" id="UP000628442">
    <property type="component" value="Unassembled WGS sequence"/>
</dbReference>
<sequence>MARSVELVRSDIPKKHVEINFEQLEHAVESGEAFAKLFGVTSISNPSQVNLDYKYALTGVVDKLGYKTWNKADDLITILRDQSGFDMRATDNKYHIAIKLGH</sequence>